<dbReference type="Gene3D" id="3.40.50.10600">
    <property type="entry name" value="SpoIIaa-like domains"/>
    <property type="match status" value="1"/>
</dbReference>
<dbReference type="InterPro" id="IPR036513">
    <property type="entry name" value="STAS_dom_sf"/>
</dbReference>
<name>A0A2S7VHS4_PHOAN</name>
<organism evidence="1 2">
    <name type="scientific">Photobacterium angustum</name>
    <dbReference type="NCBI Taxonomy" id="661"/>
    <lineage>
        <taxon>Bacteria</taxon>
        <taxon>Pseudomonadati</taxon>
        <taxon>Pseudomonadota</taxon>
        <taxon>Gammaproteobacteria</taxon>
        <taxon>Vibrionales</taxon>
        <taxon>Vibrionaceae</taxon>
        <taxon>Photobacterium</taxon>
    </lineage>
</organism>
<comment type="caution">
    <text evidence="1">The sequence shown here is derived from an EMBL/GenBank/DDBJ whole genome shotgun (WGS) entry which is preliminary data.</text>
</comment>
<gene>
    <name evidence="1" type="ORF">BTO08_15125</name>
</gene>
<reference evidence="1 2" key="1">
    <citation type="submission" date="2016-12" db="EMBL/GenBank/DDBJ databases">
        <title>Diversity of luminous bacteria.</title>
        <authorList>
            <person name="Yoshizawa S."/>
            <person name="Kogure K."/>
        </authorList>
    </citation>
    <scope>NUCLEOTIDE SEQUENCE [LARGE SCALE GENOMIC DNA]</scope>
    <source>
        <strain evidence="1 2">LC1-200</strain>
    </source>
</reference>
<dbReference type="RefSeq" id="WP_105061523.1">
    <property type="nucleotide sequence ID" value="NZ_MSCJ01000003.1"/>
</dbReference>
<dbReference type="EMBL" id="MSCJ01000003">
    <property type="protein sequence ID" value="PQJ61629.1"/>
    <property type="molecule type" value="Genomic_DNA"/>
</dbReference>
<dbReference type="Pfam" id="PF11964">
    <property type="entry name" value="SpoIIAA-like"/>
    <property type="match status" value="1"/>
</dbReference>
<dbReference type="Proteomes" id="UP000238730">
    <property type="component" value="Unassembled WGS sequence"/>
</dbReference>
<dbReference type="InterPro" id="IPR021866">
    <property type="entry name" value="SpoIIAA-like"/>
</dbReference>
<proteinExistence type="predicted"/>
<dbReference type="InterPro" id="IPR038396">
    <property type="entry name" value="SpoIIAA-like_sf"/>
</dbReference>
<evidence type="ECO:0000313" key="2">
    <source>
        <dbReference type="Proteomes" id="UP000238730"/>
    </source>
</evidence>
<dbReference type="AlphaFoldDB" id="A0A2S7VHS4"/>
<accession>A0A2S7VHS4</accession>
<sequence>MTKSHGIKIEIDNNGDEFFVELKATGKLTHQDYQLITPEIDEALADVDKPIVDVYFDGTECDGWDIHAAWDDLKLGLKHGKQFRKVALYGNKHWQEVGAKVGNWFLSGEVRYFDNSIDALNWLKEE</sequence>
<dbReference type="OrthoDB" id="555504at2"/>
<dbReference type="SUPFAM" id="SSF52091">
    <property type="entry name" value="SpoIIaa-like"/>
    <property type="match status" value="1"/>
</dbReference>
<protein>
    <submittedName>
        <fullName evidence="1">STAS/SEC14 domain-containing protein</fullName>
    </submittedName>
</protein>
<evidence type="ECO:0000313" key="1">
    <source>
        <dbReference type="EMBL" id="PQJ61629.1"/>
    </source>
</evidence>